<evidence type="ECO:0000313" key="2">
    <source>
        <dbReference type="EMBL" id="OLF93770.1"/>
    </source>
</evidence>
<name>A0A7Z1B3A3_9BACI</name>
<proteinExistence type="predicted"/>
<reference evidence="2 3" key="1">
    <citation type="journal article" date="2016" name="Front. Microbiol.">
        <title>High-Level Heat Resistance of Spores of Bacillus amyloliquefaciens and Bacillus licheniformis Results from the Presence of a spoVA Operon in a Tn1546 Transposon.</title>
        <authorList>
            <person name="Berendsen E.M."/>
            <person name="Koning R.A."/>
            <person name="Boekhorst J."/>
            <person name="de Jong A."/>
            <person name="Kuipers O.P."/>
            <person name="Wells-Bennik M.H."/>
        </authorList>
    </citation>
    <scope>NUCLEOTIDE SEQUENCE [LARGE SCALE GENOMIC DNA]</scope>
    <source>
        <strain evidence="2 3">B4121</strain>
    </source>
</reference>
<organism evidence="2 3">
    <name type="scientific">Bacillus paralicheniformis</name>
    <dbReference type="NCBI Taxonomy" id="1648923"/>
    <lineage>
        <taxon>Bacteria</taxon>
        <taxon>Bacillati</taxon>
        <taxon>Bacillota</taxon>
        <taxon>Bacilli</taxon>
        <taxon>Bacillales</taxon>
        <taxon>Bacillaceae</taxon>
        <taxon>Bacillus</taxon>
    </lineage>
</organism>
<evidence type="ECO:0000259" key="1">
    <source>
        <dbReference type="Pfam" id="PF20591"/>
    </source>
</evidence>
<dbReference type="AlphaFoldDB" id="A0A7Z1B3A3"/>
<dbReference type="Pfam" id="PF20591">
    <property type="entry name" value="DUF6792"/>
    <property type="match status" value="1"/>
</dbReference>
<dbReference type="Proteomes" id="UP000185604">
    <property type="component" value="Unassembled WGS sequence"/>
</dbReference>
<dbReference type="EMBL" id="LKPO01000013">
    <property type="protein sequence ID" value="OLF93770.1"/>
    <property type="molecule type" value="Genomic_DNA"/>
</dbReference>
<sequence length="640" mass="72751">MATKNIFENENVKLRIINLEYSYKNRFASNNPNEVKKAKDNFEADVRRIYKEETNHELKENIEIFTSKEILEHSKDKTISQSGYDGTAIHLKDKTKHIDQLHIISEGSADNEDWKYNFFGLFLGMDNRQYKATREFSRASKRKVGNSKELKTYAMGHSLANNNQVLVQLVNGEFDEVYGVNGAQISVDHLLLIDKKMARELRKKYQVNDLSTIPKDRLKKAIIKYYNDKGVTANITQRISSDDPLYGVSGKADFITFGDVKMTNTHPDIKGFRSVIDHIPDEDVSKLKGCFQKYAADYRKGGIQGFAMEAIGVDMDFLNGIMNEEGTAQQIAYCLKHPARLLNMVGALDKKLPEFKAFFAKVKAYSGPVLNQLEANGYIDEAKKKTIQKDVAEVERLTGRLDVLYEKIKFLVDWKTVIFTLNNRQLSQSLMKNLIEFYSTYKALEEALGKLDQDTKDLLNLIGEGHSITPLLNALSKKKGISYKGGDIYFSKKGKDGKEIKVNLSSAIRIYQAGMAAISKIEAEIERYQRVFHHEIHDHFAIKKSELTKAIHDMEANPSRYQFDIQFKLASGFAGSNGKLNKIVVHDSYHTAPLPQCDGVVSELKKQTSSKKKFVKSIRASIEKLFDEDEQISALFDFKA</sequence>
<protein>
    <recommendedName>
        <fullName evidence="1">DUF6792 domain-containing protein</fullName>
    </recommendedName>
</protein>
<comment type="caution">
    <text evidence="2">The sequence shown here is derived from an EMBL/GenBank/DDBJ whole genome shotgun (WGS) entry which is preliminary data.</text>
</comment>
<dbReference type="InterPro" id="IPR046742">
    <property type="entry name" value="DUF6792"/>
</dbReference>
<accession>A0A7Z1B3A3</accession>
<evidence type="ECO:0000313" key="3">
    <source>
        <dbReference type="Proteomes" id="UP000185604"/>
    </source>
</evidence>
<gene>
    <name evidence="2" type="ORF">B4121_2140</name>
</gene>
<dbReference type="RefSeq" id="WP_075212967.1">
    <property type="nucleotide sequence ID" value="NZ_LKPO01000013.1"/>
</dbReference>
<feature type="domain" description="DUF6792" evidence="1">
    <location>
        <begin position="38"/>
        <end position="246"/>
    </location>
</feature>